<keyword evidence="4" id="KW-1185">Reference proteome</keyword>
<dbReference type="AlphaFoldDB" id="A0A2K8Z5M2"/>
<sequence length="124" mass="14224">MHRNLFQRHLWSLLLSGWMVAACTAPEDKQPENLIDEHKMADILTEVHIAEARVARLNLRSIDSSNLAYKHLESGIFKKFGIDTATYRTSYIFYSAHPASMEAIYQQVTEQLKKKIDTKGKKSS</sequence>
<accession>A0A2K8Z5M2</accession>
<evidence type="ECO:0000256" key="1">
    <source>
        <dbReference type="SAM" id="SignalP"/>
    </source>
</evidence>
<proteinExistence type="predicted"/>
<evidence type="ECO:0000313" key="3">
    <source>
        <dbReference type="EMBL" id="AUD05124.1"/>
    </source>
</evidence>
<dbReference type="Proteomes" id="UP000232883">
    <property type="component" value="Chromosome"/>
</dbReference>
<dbReference type="PROSITE" id="PS51257">
    <property type="entry name" value="PROKAR_LIPOPROTEIN"/>
    <property type="match status" value="1"/>
</dbReference>
<reference evidence="3 4" key="1">
    <citation type="submission" date="2017-11" db="EMBL/GenBank/DDBJ databases">
        <title>Taxonomic description and genome sequences of Spirosoma HA7 sp. nov., isolated from pollen microhabitat of Corylus avellana.</title>
        <authorList>
            <person name="Ambika Manirajan B."/>
            <person name="Suarez C."/>
            <person name="Ratering S."/>
            <person name="Geissler-Plaum R."/>
            <person name="Cardinale M."/>
            <person name="Sylvia S."/>
        </authorList>
    </citation>
    <scope>NUCLEOTIDE SEQUENCE [LARGE SCALE GENOMIC DNA]</scope>
    <source>
        <strain evidence="3 4">HA7</strain>
    </source>
</reference>
<name>A0A2K8Z5M2_9BACT</name>
<dbReference type="OrthoDB" id="981921at2"/>
<dbReference type="Pfam" id="PF14129">
    <property type="entry name" value="DUF4296"/>
    <property type="match status" value="1"/>
</dbReference>
<keyword evidence="1" id="KW-0732">Signal</keyword>
<feature type="domain" description="DUF4296" evidence="2">
    <location>
        <begin position="31"/>
        <end position="116"/>
    </location>
</feature>
<gene>
    <name evidence="3" type="ORF">CWM47_26725</name>
</gene>
<evidence type="ECO:0000313" key="4">
    <source>
        <dbReference type="Proteomes" id="UP000232883"/>
    </source>
</evidence>
<feature type="chain" id="PRO_5014733160" evidence="1">
    <location>
        <begin position="22"/>
        <end position="124"/>
    </location>
</feature>
<evidence type="ECO:0000259" key="2">
    <source>
        <dbReference type="Pfam" id="PF14129"/>
    </source>
</evidence>
<dbReference type="InterPro" id="IPR025381">
    <property type="entry name" value="DUF4296"/>
</dbReference>
<dbReference type="EMBL" id="CP025096">
    <property type="protein sequence ID" value="AUD05124.1"/>
    <property type="molecule type" value="Genomic_DNA"/>
</dbReference>
<protein>
    <submittedName>
        <fullName evidence="3">DUF4296 domain-containing protein</fullName>
    </submittedName>
</protein>
<organism evidence="3 4">
    <name type="scientific">Spirosoma pollinicola</name>
    <dbReference type="NCBI Taxonomy" id="2057025"/>
    <lineage>
        <taxon>Bacteria</taxon>
        <taxon>Pseudomonadati</taxon>
        <taxon>Bacteroidota</taxon>
        <taxon>Cytophagia</taxon>
        <taxon>Cytophagales</taxon>
        <taxon>Cytophagaceae</taxon>
        <taxon>Spirosoma</taxon>
    </lineage>
</organism>
<feature type="signal peptide" evidence="1">
    <location>
        <begin position="1"/>
        <end position="21"/>
    </location>
</feature>
<dbReference type="KEGG" id="spir:CWM47_26725"/>
<dbReference type="RefSeq" id="WP_100991608.1">
    <property type="nucleotide sequence ID" value="NZ_CP025096.1"/>
</dbReference>